<proteinExistence type="predicted"/>
<evidence type="ECO:0000256" key="1">
    <source>
        <dbReference type="SAM" id="MobiDB-lite"/>
    </source>
</evidence>
<accession>A0A021VVI2</accession>
<feature type="region of interest" description="Disordered" evidence="1">
    <location>
        <begin position="1"/>
        <end position="77"/>
    </location>
</feature>
<dbReference type="Proteomes" id="UP000019753">
    <property type="component" value="Unassembled WGS sequence"/>
</dbReference>
<feature type="compositionally biased region" description="Low complexity" evidence="1">
    <location>
        <begin position="1"/>
        <end position="24"/>
    </location>
</feature>
<evidence type="ECO:0000313" key="2">
    <source>
        <dbReference type="EMBL" id="EYR65171.1"/>
    </source>
</evidence>
<dbReference type="EMBL" id="AXCW01000003">
    <property type="protein sequence ID" value="EYR65171.1"/>
    <property type="molecule type" value="Genomic_DNA"/>
</dbReference>
<name>A0A021VVI2_9CELL</name>
<keyword evidence="3" id="KW-1185">Reference proteome</keyword>
<evidence type="ECO:0000313" key="3">
    <source>
        <dbReference type="Proteomes" id="UP000019753"/>
    </source>
</evidence>
<reference evidence="2 3" key="1">
    <citation type="submission" date="2014-01" db="EMBL/GenBank/DDBJ databases">
        <title>Actinotalea ferrariae CF5-4.</title>
        <authorList>
            <person name="Chen F."/>
            <person name="Li Y."/>
            <person name="Wang G."/>
        </authorList>
    </citation>
    <scope>NUCLEOTIDE SEQUENCE [LARGE SCALE GENOMIC DNA]</scope>
    <source>
        <strain evidence="2 3">CF5-4</strain>
    </source>
</reference>
<organism evidence="2 3">
    <name type="scientific">Actinotalea ferrariae CF5-4</name>
    <dbReference type="NCBI Taxonomy" id="948458"/>
    <lineage>
        <taxon>Bacteria</taxon>
        <taxon>Bacillati</taxon>
        <taxon>Actinomycetota</taxon>
        <taxon>Actinomycetes</taxon>
        <taxon>Micrococcales</taxon>
        <taxon>Cellulomonadaceae</taxon>
        <taxon>Actinotalea</taxon>
    </lineage>
</organism>
<feature type="compositionally biased region" description="Basic residues" evidence="1">
    <location>
        <begin position="40"/>
        <end position="52"/>
    </location>
</feature>
<dbReference type="AlphaFoldDB" id="A0A021VVI2"/>
<comment type="caution">
    <text evidence="2">The sequence shown here is derived from an EMBL/GenBank/DDBJ whole genome shotgun (WGS) entry which is preliminary data.</text>
</comment>
<gene>
    <name evidence="2" type="ORF">N866_10195</name>
</gene>
<protein>
    <submittedName>
        <fullName evidence="2">Uncharacterized protein</fullName>
    </submittedName>
</protein>
<sequence>MVARSTTSPPSDPSATTARSVGPRRTPRSTRWRSPSSVSPRRRRTPSRRRRSTSSTTRTPRCCGSSSRTAGRSARAV</sequence>
<feature type="compositionally biased region" description="Low complexity" evidence="1">
    <location>
        <begin position="53"/>
        <end position="77"/>
    </location>
</feature>